<dbReference type="Gene3D" id="3.40.630.30">
    <property type="match status" value="1"/>
</dbReference>
<dbReference type="GO" id="GO:0008914">
    <property type="term" value="F:leucyl-tRNA--protein transferase activity"/>
    <property type="evidence" value="ECO:0007669"/>
    <property type="project" value="UniProtKB-UniRule"/>
</dbReference>
<dbReference type="InterPro" id="IPR017138">
    <property type="entry name" value="Asp_Glu_LeuTrfase"/>
</dbReference>
<evidence type="ECO:0000256" key="1">
    <source>
        <dbReference type="ARBA" id="ARBA00022490"/>
    </source>
</evidence>
<dbReference type="EC" id="2.3.2.29" evidence="4"/>
<dbReference type="InterPro" id="IPR016181">
    <property type="entry name" value="Acyl_CoA_acyltransferase"/>
</dbReference>
<evidence type="ECO:0000256" key="2">
    <source>
        <dbReference type="ARBA" id="ARBA00022679"/>
    </source>
</evidence>
<evidence type="ECO:0000256" key="4">
    <source>
        <dbReference type="HAMAP-Rule" id="MF_00689"/>
    </source>
</evidence>
<evidence type="ECO:0000313" key="8">
    <source>
        <dbReference type="Proteomes" id="UP000198862"/>
    </source>
</evidence>
<dbReference type="GO" id="GO:0005737">
    <property type="term" value="C:cytoplasm"/>
    <property type="evidence" value="ECO:0007669"/>
    <property type="project" value="UniProtKB-SubCell"/>
</dbReference>
<dbReference type="Pfam" id="PF04376">
    <property type="entry name" value="ATE_N"/>
    <property type="match status" value="1"/>
</dbReference>
<dbReference type="AlphaFoldDB" id="A0A1I1RX43"/>
<evidence type="ECO:0000259" key="5">
    <source>
        <dbReference type="Pfam" id="PF04376"/>
    </source>
</evidence>
<dbReference type="NCBIfam" id="NF002346">
    <property type="entry name" value="PRK01305.2-3"/>
    <property type="match status" value="1"/>
</dbReference>
<gene>
    <name evidence="4" type="primary">bpt</name>
    <name evidence="7" type="ORF">SAMN02745724_04367</name>
</gene>
<dbReference type="RefSeq" id="WP_091989745.1">
    <property type="nucleotide sequence ID" value="NZ_FOLO01000053.1"/>
</dbReference>
<dbReference type="PANTHER" id="PTHR21367">
    <property type="entry name" value="ARGININE-TRNA-PROTEIN TRANSFERASE 1"/>
    <property type="match status" value="1"/>
</dbReference>
<dbReference type="NCBIfam" id="NF002345">
    <property type="entry name" value="PRK01305.2-2"/>
    <property type="match status" value="1"/>
</dbReference>
<evidence type="ECO:0000313" key="7">
    <source>
        <dbReference type="EMBL" id="SFD38667.1"/>
    </source>
</evidence>
<organism evidence="7 8">
    <name type="scientific">Pseudoalteromonas denitrificans DSM 6059</name>
    <dbReference type="NCBI Taxonomy" id="1123010"/>
    <lineage>
        <taxon>Bacteria</taxon>
        <taxon>Pseudomonadati</taxon>
        <taxon>Pseudomonadota</taxon>
        <taxon>Gammaproteobacteria</taxon>
        <taxon>Alteromonadales</taxon>
        <taxon>Pseudoalteromonadaceae</taxon>
        <taxon>Pseudoalteromonas</taxon>
    </lineage>
</organism>
<comment type="similarity">
    <text evidence="4">Belongs to the R-transferase family. Bpt subfamily.</text>
</comment>
<keyword evidence="1 4" id="KW-0963">Cytoplasm</keyword>
<dbReference type="GO" id="GO:0004057">
    <property type="term" value="F:arginyl-tRNA--protein transferase activity"/>
    <property type="evidence" value="ECO:0007669"/>
    <property type="project" value="InterPro"/>
</dbReference>
<dbReference type="PIRSF" id="PIRSF037208">
    <property type="entry name" value="ATE_pro_prd"/>
    <property type="match status" value="1"/>
</dbReference>
<keyword evidence="2 4" id="KW-0808">Transferase</keyword>
<name>A0A1I1RX43_9GAMM</name>
<comment type="catalytic activity">
    <reaction evidence="4">
        <text>N-terminal L-glutamyl-[protein] + L-leucyl-tRNA(Leu) = N-terminal L-leucyl-L-glutamyl-[protein] + tRNA(Leu) + H(+)</text>
        <dbReference type="Rhea" id="RHEA:50412"/>
        <dbReference type="Rhea" id="RHEA-COMP:9613"/>
        <dbReference type="Rhea" id="RHEA-COMP:9622"/>
        <dbReference type="Rhea" id="RHEA-COMP:12664"/>
        <dbReference type="Rhea" id="RHEA-COMP:12668"/>
        <dbReference type="ChEBI" id="CHEBI:15378"/>
        <dbReference type="ChEBI" id="CHEBI:64721"/>
        <dbReference type="ChEBI" id="CHEBI:78442"/>
        <dbReference type="ChEBI" id="CHEBI:78494"/>
        <dbReference type="ChEBI" id="CHEBI:133041"/>
        <dbReference type="EC" id="2.3.2.29"/>
    </reaction>
</comment>
<comment type="catalytic activity">
    <reaction evidence="4">
        <text>N-terminal L-aspartyl-[protein] + L-leucyl-tRNA(Leu) = N-terminal L-leucyl-L-aspartyl-[protein] + tRNA(Leu) + H(+)</text>
        <dbReference type="Rhea" id="RHEA:50420"/>
        <dbReference type="Rhea" id="RHEA-COMP:9613"/>
        <dbReference type="Rhea" id="RHEA-COMP:9622"/>
        <dbReference type="Rhea" id="RHEA-COMP:12669"/>
        <dbReference type="Rhea" id="RHEA-COMP:12674"/>
        <dbReference type="ChEBI" id="CHEBI:15378"/>
        <dbReference type="ChEBI" id="CHEBI:64720"/>
        <dbReference type="ChEBI" id="CHEBI:78442"/>
        <dbReference type="ChEBI" id="CHEBI:78494"/>
        <dbReference type="ChEBI" id="CHEBI:133042"/>
        <dbReference type="EC" id="2.3.2.29"/>
    </reaction>
</comment>
<proteinExistence type="inferred from homology"/>
<dbReference type="EMBL" id="FOLO01000053">
    <property type="protein sequence ID" value="SFD38667.1"/>
    <property type="molecule type" value="Genomic_DNA"/>
</dbReference>
<evidence type="ECO:0000256" key="3">
    <source>
        <dbReference type="ARBA" id="ARBA00023315"/>
    </source>
</evidence>
<dbReference type="InterPro" id="IPR030700">
    <property type="entry name" value="N-end_Aminoacyl_Trfase"/>
</dbReference>
<keyword evidence="8" id="KW-1185">Reference proteome</keyword>
<accession>A0A1I1RX43</accession>
<dbReference type="InterPro" id="IPR007471">
    <property type="entry name" value="N-end_Aminoacyl_Trfase_N"/>
</dbReference>
<dbReference type="HAMAP" id="MF_00689">
    <property type="entry name" value="Bpt"/>
    <property type="match status" value="1"/>
</dbReference>
<dbReference type="Pfam" id="PF04377">
    <property type="entry name" value="ATE_C"/>
    <property type="match status" value="1"/>
</dbReference>
<dbReference type="GO" id="GO:0071596">
    <property type="term" value="P:ubiquitin-dependent protein catabolic process via the N-end rule pathway"/>
    <property type="evidence" value="ECO:0007669"/>
    <property type="project" value="InterPro"/>
</dbReference>
<dbReference type="PANTHER" id="PTHR21367:SF1">
    <property type="entry name" value="ARGINYL-TRNA--PROTEIN TRANSFERASE 1"/>
    <property type="match status" value="1"/>
</dbReference>
<feature type="domain" description="N-end rule aminoacyl transferase C-terminal" evidence="6">
    <location>
        <begin position="105"/>
        <end position="226"/>
    </location>
</feature>
<comment type="function">
    <text evidence="4">Functions in the N-end rule pathway of protein degradation where it conjugates Leu from its aminoacyl-tRNA to the N-termini of proteins containing an N-terminal aspartate or glutamate.</text>
</comment>
<comment type="subcellular location">
    <subcellularLocation>
        <location evidence="4">Cytoplasm</location>
    </subcellularLocation>
</comment>
<reference evidence="7 8" key="1">
    <citation type="submission" date="2016-10" db="EMBL/GenBank/DDBJ databases">
        <authorList>
            <person name="de Groot N.N."/>
        </authorList>
    </citation>
    <scope>NUCLEOTIDE SEQUENCE [LARGE SCALE GENOMIC DNA]</scope>
    <source>
        <strain evidence="7 8">DSM 6059</strain>
    </source>
</reference>
<sequence length="234" mass="27607">MNRHLPTKLGLSQSFPCNYLPNKQEQLLVILEPNCYNDTGYEALLNLGFRRSGDQIYRPHCAPCFKCRAIRVLVNDFIPSRSQKRKIKKAQKHFTVKSSVVPKDEYYSLYEKYINERHNDSSMFPANEEQYKSFLLCSWLPITYIELYDDDKLIAIAVTDLLNNSLSAIYTFFDPEYENFSIGTVMVLEQIKLANSLNKKFVYLGYQIDDCKKMNYKNQFKNHQILEFERWISI</sequence>
<protein>
    <recommendedName>
        <fullName evidence="4">Aspartate/glutamate leucyltransferase</fullName>
        <ecNumber evidence="4">2.3.2.29</ecNumber>
    </recommendedName>
</protein>
<feature type="domain" description="N-end aminoacyl transferase N-terminal" evidence="5">
    <location>
        <begin position="16"/>
        <end position="85"/>
    </location>
</feature>
<dbReference type="OrthoDB" id="9782022at2"/>
<dbReference type="NCBIfam" id="NF002342">
    <property type="entry name" value="PRK01305.1-3"/>
    <property type="match status" value="1"/>
</dbReference>
<dbReference type="Proteomes" id="UP000198862">
    <property type="component" value="Unassembled WGS sequence"/>
</dbReference>
<keyword evidence="3 4" id="KW-0012">Acyltransferase</keyword>
<evidence type="ECO:0000259" key="6">
    <source>
        <dbReference type="Pfam" id="PF04377"/>
    </source>
</evidence>
<dbReference type="SUPFAM" id="SSF55729">
    <property type="entry name" value="Acyl-CoA N-acyltransferases (Nat)"/>
    <property type="match status" value="1"/>
</dbReference>
<dbReference type="STRING" id="1123010.SAMN02745724_04367"/>
<dbReference type="InterPro" id="IPR007472">
    <property type="entry name" value="N-end_Aminoacyl_Trfase_C"/>
</dbReference>